<dbReference type="InterPro" id="IPR046335">
    <property type="entry name" value="LacI/GalR-like_sensor"/>
</dbReference>
<name>A0A7V8JPY9_9BURK</name>
<protein>
    <submittedName>
        <fullName evidence="5">HTH-type transcriptional regulator GntR</fullName>
    </submittedName>
</protein>
<dbReference type="InterPro" id="IPR028082">
    <property type="entry name" value="Peripla_BP_I"/>
</dbReference>
<organism evidence="5 6">
    <name type="scientific">Paracidovorax wautersii</name>
    <dbReference type="NCBI Taxonomy" id="1177982"/>
    <lineage>
        <taxon>Bacteria</taxon>
        <taxon>Pseudomonadati</taxon>
        <taxon>Pseudomonadota</taxon>
        <taxon>Betaproteobacteria</taxon>
        <taxon>Burkholderiales</taxon>
        <taxon>Comamonadaceae</taxon>
        <taxon>Paracidovorax</taxon>
    </lineage>
</organism>
<evidence type="ECO:0000313" key="5">
    <source>
        <dbReference type="EMBL" id="KAF1020399.1"/>
    </source>
</evidence>
<dbReference type="PANTHER" id="PTHR30146">
    <property type="entry name" value="LACI-RELATED TRANSCRIPTIONAL REPRESSOR"/>
    <property type="match status" value="1"/>
</dbReference>
<keyword evidence="2" id="KW-0238">DNA-binding</keyword>
<dbReference type="SUPFAM" id="SSF53822">
    <property type="entry name" value="Periplasmic binding protein-like I"/>
    <property type="match status" value="1"/>
</dbReference>
<gene>
    <name evidence="5" type="primary">gntR_2</name>
    <name evidence="5" type="ORF">GAK30_02543</name>
</gene>
<dbReference type="Gene3D" id="3.40.50.2300">
    <property type="match status" value="2"/>
</dbReference>
<keyword evidence="3" id="KW-0804">Transcription</keyword>
<accession>A0A7V8JPY9</accession>
<evidence type="ECO:0000313" key="6">
    <source>
        <dbReference type="Proteomes" id="UP000461670"/>
    </source>
</evidence>
<evidence type="ECO:0000256" key="1">
    <source>
        <dbReference type="ARBA" id="ARBA00023015"/>
    </source>
</evidence>
<dbReference type="Pfam" id="PF13377">
    <property type="entry name" value="Peripla_BP_3"/>
    <property type="match status" value="1"/>
</dbReference>
<dbReference type="AlphaFoldDB" id="A0A7V8JPY9"/>
<proteinExistence type="predicted"/>
<reference evidence="6" key="1">
    <citation type="journal article" date="2020" name="MBio">
        <title>Horizontal gene transfer to a defensive symbiont with a reduced genome amongst a multipartite beetle microbiome.</title>
        <authorList>
            <person name="Waterworth S.C."/>
            <person name="Florez L.V."/>
            <person name="Rees E.R."/>
            <person name="Hertweck C."/>
            <person name="Kaltenpoth M."/>
            <person name="Kwan J.C."/>
        </authorList>
    </citation>
    <scope>NUCLEOTIDE SEQUENCE [LARGE SCALE GENOMIC DNA]</scope>
</reference>
<evidence type="ECO:0000256" key="3">
    <source>
        <dbReference type="ARBA" id="ARBA00023163"/>
    </source>
</evidence>
<dbReference type="GO" id="GO:0003700">
    <property type="term" value="F:DNA-binding transcription factor activity"/>
    <property type="evidence" value="ECO:0007669"/>
    <property type="project" value="TreeGrafter"/>
</dbReference>
<evidence type="ECO:0000256" key="2">
    <source>
        <dbReference type="ARBA" id="ARBA00023125"/>
    </source>
</evidence>
<dbReference type="EMBL" id="WNDQ01000036">
    <property type="protein sequence ID" value="KAF1020399.1"/>
    <property type="molecule type" value="Genomic_DNA"/>
</dbReference>
<dbReference type="GO" id="GO:0000976">
    <property type="term" value="F:transcription cis-regulatory region binding"/>
    <property type="evidence" value="ECO:0007669"/>
    <property type="project" value="TreeGrafter"/>
</dbReference>
<feature type="domain" description="Transcriptional regulator LacI/GalR-like sensor" evidence="4">
    <location>
        <begin position="2"/>
        <end position="88"/>
    </location>
</feature>
<dbReference type="Proteomes" id="UP000461670">
    <property type="component" value="Unassembled WGS sequence"/>
</dbReference>
<dbReference type="PANTHER" id="PTHR30146:SF33">
    <property type="entry name" value="TRANSCRIPTIONAL REGULATOR"/>
    <property type="match status" value="1"/>
</dbReference>
<comment type="caution">
    <text evidence="5">The sequence shown here is derived from an EMBL/GenBank/DDBJ whole genome shotgun (WGS) entry which is preliminary data.</text>
</comment>
<evidence type="ECO:0000259" key="4">
    <source>
        <dbReference type="Pfam" id="PF13377"/>
    </source>
</evidence>
<keyword evidence="1" id="KW-0805">Transcription regulation</keyword>
<sequence length="89" mass="9795">MFCNNDLLAAGVLFECRERGLKVPRQMAVMGLGDMPIAAAASPRLTTIRVHRRRMGEIAARLLMERLDGKQAGPITIDIGFEVVRRSSA</sequence>